<reference evidence="3 4" key="1">
    <citation type="submission" date="2018-08" db="EMBL/GenBank/DDBJ databases">
        <title>Aphanomyces genome sequencing and annotation.</title>
        <authorList>
            <person name="Minardi D."/>
            <person name="Oidtmann B."/>
            <person name="Van Der Giezen M."/>
            <person name="Studholme D.J."/>
        </authorList>
    </citation>
    <scope>NUCLEOTIDE SEQUENCE [LARGE SCALE GENOMIC DNA]</scope>
    <source>
        <strain evidence="3 4">NJM0002</strain>
    </source>
</reference>
<feature type="region of interest" description="Disordered" evidence="2">
    <location>
        <begin position="101"/>
        <end position="144"/>
    </location>
</feature>
<feature type="coiled-coil region" evidence="1">
    <location>
        <begin position="230"/>
        <end position="257"/>
    </location>
</feature>
<evidence type="ECO:0000256" key="2">
    <source>
        <dbReference type="SAM" id="MobiDB-lite"/>
    </source>
</evidence>
<feature type="region of interest" description="Disordered" evidence="2">
    <location>
        <begin position="350"/>
        <end position="407"/>
    </location>
</feature>
<feature type="region of interest" description="Disordered" evidence="2">
    <location>
        <begin position="49"/>
        <end position="80"/>
    </location>
</feature>
<dbReference type="EMBL" id="QUSY01001974">
    <property type="protein sequence ID" value="RHY22892.1"/>
    <property type="molecule type" value="Genomic_DNA"/>
</dbReference>
<feature type="compositionally biased region" description="Polar residues" evidence="2">
    <location>
        <begin position="365"/>
        <end position="374"/>
    </location>
</feature>
<accession>A0A3R6V487</accession>
<feature type="non-terminal residue" evidence="3">
    <location>
        <position position="1"/>
    </location>
</feature>
<keyword evidence="1" id="KW-0175">Coiled coil</keyword>
<protein>
    <submittedName>
        <fullName evidence="3">Uncharacterized protein</fullName>
    </submittedName>
</protein>
<evidence type="ECO:0000256" key="1">
    <source>
        <dbReference type="SAM" id="Coils"/>
    </source>
</evidence>
<dbReference type="VEuPathDB" id="FungiDB:H310_08832"/>
<sequence length="610" mass="65727">AAQSILVAARSILGDGGPGSTLRSVQELVTAKDTGEQLLARVQSNLRTWAPSGTSWTPRPPSSGDDRSVAQRPGGRQQRSRCLVQAFPDRRFGVGVPVSVDHVPEGSAGDSGPASGVPAVRPRPRLRDSARQDVNQKSAQLASAARGRDLILAEKARLENEVKRFKEAPSAASSPRPPSALAPVTEHVLRAGVRELEGELAAARSSTAAKDQEEALNKSAKEVGSLRDSNLALGQECDELRVRLDVAEQDALMANRRFDDAVPIFWDWVVRQFAVEGAELVRSLVASWKAGVSDTLAQQGKTLTIAPAPATLVPPAPFVGRFLGRDRSWAAARLQPSGVTTPVASAVVVTTQSTTAPSDAEPDDTNSLTYTAPSSPAVKRSSDGSGPGKAKKTRKTPPAPCGVQGLAHDDLPPSVVVAYEEVADAEWKALHHFLVDLWSGHARAIWNRYFLPQSSPAADAEVDKLLPSLVSLAGCLFRVFQRHGDDILRFLSYPHSFCPVYLPQGITLRSVVRRHGEADAIRYLREGGTQWWPEVPTLVNSRSWRALDNATLTYLHKRELKPGTVAKFDLNRSGVTQDVVRRSIASMLDVMNGARYGTGPPKPFPFLIAS</sequence>
<name>A0A3R6V487_9STRA</name>
<feature type="compositionally biased region" description="Polar residues" evidence="2">
    <location>
        <begin position="132"/>
        <end position="141"/>
    </location>
</feature>
<evidence type="ECO:0000313" key="3">
    <source>
        <dbReference type="EMBL" id="RHY22892.1"/>
    </source>
</evidence>
<dbReference type="Proteomes" id="UP000285060">
    <property type="component" value="Unassembled WGS sequence"/>
</dbReference>
<evidence type="ECO:0000313" key="4">
    <source>
        <dbReference type="Proteomes" id="UP000285060"/>
    </source>
</evidence>
<organism evidence="3 4">
    <name type="scientific">Aphanomyces invadans</name>
    <dbReference type="NCBI Taxonomy" id="157072"/>
    <lineage>
        <taxon>Eukaryota</taxon>
        <taxon>Sar</taxon>
        <taxon>Stramenopiles</taxon>
        <taxon>Oomycota</taxon>
        <taxon>Saprolegniomycetes</taxon>
        <taxon>Saprolegniales</taxon>
        <taxon>Verrucalvaceae</taxon>
        <taxon>Aphanomyces</taxon>
    </lineage>
</organism>
<proteinExistence type="predicted"/>
<keyword evidence="4" id="KW-1185">Reference proteome</keyword>
<gene>
    <name evidence="3" type="ORF">DYB32_009368</name>
</gene>
<dbReference type="AlphaFoldDB" id="A0A3R6V487"/>
<comment type="caution">
    <text evidence="3">The sequence shown here is derived from an EMBL/GenBank/DDBJ whole genome shotgun (WGS) entry which is preliminary data.</text>
</comment>
<dbReference type="VEuPathDB" id="FungiDB:H310_13333"/>